<gene>
    <name evidence="1" type="ORF">WJX75_005382</name>
</gene>
<proteinExistence type="predicted"/>
<dbReference type="Proteomes" id="UP001491310">
    <property type="component" value="Unassembled WGS sequence"/>
</dbReference>
<sequence>MSRGTRICARRQQRSGRSRHVAVQYEVYESLKAQECQVPPLYIQAIDMENVGNMELWTQWSYAKGLPSERCPDRHGESSPDGFRGALGSCDPWLRSYPYYRISVMAASGMRAPFWCSLQVPP</sequence>
<evidence type="ECO:0000313" key="2">
    <source>
        <dbReference type="Proteomes" id="UP001491310"/>
    </source>
</evidence>
<reference evidence="1 2" key="1">
    <citation type="journal article" date="2024" name="Nat. Commun.">
        <title>Phylogenomics reveals the evolutionary origins of lichenization in chlorophyte algae.</title>
        <authorList>
            <person name="Puginier C."/>
            <person name="Libourel C."/>
            <person name="Otte J."/>
            <person name="Skaloud P."/>
            <person name="Haon M."/>
            <person name="Grisel S."/>
            <person name="Petersen M."/>
            <person name="Berrin J.G."/>
            <person name="Delaux P.M."/>
            <person name="Dal Grande F."/>
            <person name="Keller J."/>
        </authorList>
    </citation>
    <scope>NUCLEOTIDE SEQUENCE [LARGE SCALE GENOMIC DNA]</scope>
    <source>
        <strain evidence="1 2">SAG 216-7</strain>
    </source>
</reference>
<accession>A0ABR2Z3R8</accession>
<dbReference type="EMBL" id="JALJOT010000001">
    <property type="protein sequence ID" value="KAK9918615.1"/>
    <property type="molecule type" value="Genomic_DNA"/>
</dbReference>
<evidence type="ECO:0000313" key="1">
    <source>
        <dbReference type="EMBL" id="KAK9918615.1"/>
    </source>
</evidence>
<keyword evidence="2" id="KW-1185">Reference proteome</keyword>
<protein>
    <submittedName>
        <fullName evidence="1">Uncharacterized protein</fullName>
    </submittedName>
</protein>
<comment type="caution">
    <text evidence="1">The sequence shown here is derived from an EMBL/GenBank/DDBJ whole genome shotgun (WGS) entry which is preliminary data.</text>
</comment>
<name>A0ABR2Z3R8_9CHLO</name>
<organism evidence="1 2">
    <name type="scientific">Coccomyxa subellipsoidea</name>
    <dbReference type="NCBI Taxonomy" id="248742"/>
    <lineage>
        <taxon>Eukaryota</taxon>
        <taxon>Viridiplantae</taxon>
        <taxon>Chlorophyta</taxon>
        <taxon>core chlorophytes</taxon>
        <taxon>Trebouxiophyceae</taxon>
        <taxon>Trebouxiophyceae incertae sedis</taxon>
        <taxon>Coccomyxaceae</taxon>
        <taxon>Coccomyxa</taxon>
    </lineage>
</organism>